<dbReference type="PANTHER" id="PTHR42658">
    <property type="entry name" value="HYDROLASE TATD"/>
    <property type="match status" value="1"/>
</dbReference>
<dbReference type="PANTHER" id="PTHR42658:SF1">
    <property type="entry name" value="HYDROLASE TATD"/>
    <property type="match status" value="1"/>
</dbReference>
<name>A0A7J3M1L1_ARCFL</name>
<comment type="similarity">
    <text evidence="1">Belongs to the metallo-dependent hydrolases superfamily.</text>
</comment>
<sequence>MLFDSHVHSEGLGITELRKMKESGIEKICSLSFYPVKPLFPQTLIDAFRKLEEFEKRRCKILGIEMLAGVGIHPRCIPPNYKAVIEHLEASDWDLFGEIGLENATNEEIEVLRDQLRIAKSKDVPCVIHTPRRNKGIVTKKILEVLESISFPAELAVVDHVNFENLDLVLEKDYWIGLTVQLGKLSAQEVANIVEKHGSERFIVNSDSGYGNEFVTAVAEVAKVVAEEAERICLKNAEKFLGV</sequence>
<dbReference type="PIRSF" id="PIRSF005295">
    <property type="entry name" value="UCP005295_TatD"/>
    <property type="match status" value="1"/>
</dbReference>
<accession>A0A7J3M1L1</accession>
<dbReference type="InterPro" id="IPR012022">
    <property type="entry name" value="UCP005295"/>
</dbReference>
<evidence type="ECO:0000313" key="2">
    <source>
        <dbReference type="EMBL" id="HGT82255.1"/>
    </source>
</evidence>
<comment type="caution">
    <text evidence="2">The sequence shown here is derived from an EMBL/GenBank/DDBJ whole genome shotgun (WGS) entry which is preliminary data.</text>
</comment>
<dbReference type="AlphaFoldDB" id="A0A7J3M1L1"/>
<dbReference type="SUPFAM" id="SSF51556">
    <property type="entry name" value="Metallo-dependent hydrolases"/>
    <property type="match status" value="1"/>
</dbReference>
<dbReference type="Gene3D" id="3.20.20.140">
    <property type="entry name" value="Metal-dependent hydrolases"/>
    <property type="match status" value="1"/>
</dbReference>
<dbReference type="Pfam" id="PF01026">
    <property type="entry name" value="TatD_DNase"/>
    <property type="match status" value="1"/>
</dbReference>
<dbReference type="InterPro" id="IPR032466">
    <property type="entry name" value="Metal_Hydrolase"/>
</dbReference>
<proteinExistence type="inferred from homology"/>
<dbReference type="GO" id="GO:0046872">
    <property type="term" value="F:metal ion binding"/>
    <property type="evidence" value="ECO:0007669"/>
    <property type="project" value="UniProtKB-KW"/>
</dbReference>
<organism evidence="2">
    <name type="scientific">Archaeoglobus fulgidus</name>
    <dbReference type="NCBI Taxonomy" id="2234"/>
    <lineage>
        <taxon>Archaea</taxon>
        <taxon>Methanobacteriati</taxon>
        <taxon>Methanobacteriota</taxon>
        <taxon>Archaeoglobi</taxon>
        <taxon>Archaeoglobales</taxon>
        <taxon>Archaeoglobaceae</taxon>
        <taxon>Archaeoglobus</taxon>
    </lineage>
</organism>
<gene>
    <name evidence="2" type="ORF">ENT52_00770</name>
</gene>
<keyword evidence="1" id="KW-0479">Metal-binding</keyword>
<dbReference type="GO" id="GO:0016788">
    <property type="term" value="F:hydrolase activity, acting on ester bonds"/>
    <property type="evidence" value="ECO:0007669"/>
    <property type="project" value="UniProtKB-UniRule"/>
</dbReference>
<protein>
    <submittedName>
        <fullName evidence="2">Deoxyribonuclease</fullName>
    </submittedName>
</protein>
<keyword evidence="1" id="KW-0378">Hydrolase</keyword>
<reference evidence="2" key="1">
    <citation type="journal article" date="2020" name="mSystems">
        <title>Genome- and Community-Level Interaction Insights into Carbon Utilization and Element Cycling Functions of Hydrothermarchaeota in Hydrothermal Sediment.</title>
        <authorList>
            <person name="Zhou Z."/>
            <person name="Liu Y."/>
            <person name="Xu W."/>
            <person name="Pan J."/>
            <person name="Luo Z.H."/>
            <person name="Li M."/>
        </authorList>
    </citation>
    <scope>NUCLEOTIDE SEQUENCE [LARGE SCALE GENOMIC DNA]</scope>
    <source>
        <strain evidence="2">SpSt-587</strain>
    </source>
</reference>
<dbReference type="EMBL" id="DSYZ01000016">
    <property type="protein sequence ID" value="HGT82255.1"/>
    <property type="molecule type" value="Genomic_DNA"/>
</dbReference>
<dbReference type="InterPro" id="IPR001130">
    <property type="entry name" value="TatD-like"/>
</dbReference>
<evidence type="ECO:0000256" key="1">
    <source>
        <dbReference type="PIRNR" id="PIRNR005295"/>
    </source>
</evidence>